<evidence type="ECO:0000313" key="3">
    <source>
        <dbReference type="Proteomes" id="UP000049127"/>
    </source>
</evidence>
<keyword evidence="1" id="KW-0472">Membrane</keyword>
<sequence>MTLVEKFKPAVSKRVLFLLAAIVWAIAADRVLSIGVGDVLKNAHNKYIFFTIGILGAYIFFTKIFIKIYKRNVYRIVNSQLEKHCAFSFFDLKGFLTMAFMITFGISLRNVSFIPKLYLGTFYIVIGLALLASAIIFLGAFINFKSIKSKYINDKF</sequence>
<evidence type="ECO:0000256" key="1">
    <source>
        <dbReference type="SAM" id="Phobius"/>
    </source>
</evidence>
<accession>A0A0C7RBI3</accession>
<evidence type="ECO:0000313" key="2">
    <source>
        <dbReference type="EMBL" id="CEQ05289.1"/>
    </source>
</evidence>
<feature type="transmembrane region" description="Helical" evidence="1">
    <location>
        <begin position="47"/>
        <end position="66"/>
    </location>
</feature>
<dbReference type="Proteomes" id="UP000049127">
    <property type="component" value="Unassembled WGS sequence"/>
</dbReference>
<reference evidence="2 3" key="1">
    <citation type="submission" date="2015-01" db="EMBL/GenBank/DDBJ databases">
        <authorList>
            <person name="Aslett A.Martin."/>
            <person name="De Silva Nishadi"/>
        </authorList>
    </citation>
    <scope>NUCLEOTIDE SEQUENCE [LARGE SCALE GENOMIC DNA]</scope>
    <source>
        <strain evidence="2 3">R28058</strain>
    </source>
</reference>
<gene>
    <name evidence="2" type="ORF">R28058_30061</name>
</gene>
<dbReference type="RefSeq" id="WP_055337957.1">
    <property type="nucleotide sequence ID" value="NZ_CDNF01000033.1"/>
</dbReference>
<name>A0A0C7RBI3_PARSO</name>
<dbReference type="AlphaFoldDB" id="A0A0C7RBI3"/>
<feature type="transmembrane region" description="Helical" evidence="1">
    <location>
        <begin position="120"/>
        <end position="142"/>
    </location>
</feature>
<keyword evidence="1" id="KW-0812">Transmembrane</keyword>
<dbReference type="OrthoDB" id="1097929at2"/>
<keyword evidence="1" id="KW-1133">Transmembrane helix</keyword>
<organism evidence="2 3">
    <name type="scientific">Paraclostridium sordellii</name>
    <name type="common">Clostridium sordellii</name>
    <dbReference type="NCBI Taxonomy" id="1505"/>
    <lineage>
        <taxon>Bacteria</taxon>
        <taxon>Bacillati</taxon>
        <taxon>Bacillota</taxon>
        <taxon>Clostridia</taxon>
        <taxon>Peptostreptococcales</taxon>
        <taxon>Peptostreptococcaceae</taxon>
        <taxon>Paraclostridium</taxon>
    </lineage>
</organism>
<feature type="transmembrane region" description="Helical" evidence="1">
    <location>
        <begin position="87"/>
        <end position="108"/>
    </location>
</feature>
<proteinExistence type="predicted"/>
<protein>
    <submittedName>
        <fullName evidence="2">Uncharacterized protein</fullName>
    </submittedName>
</protein>
<dbReference type="EMBL" id="CEKZ01000024">
    <property type="protein sequence ID" value="CEQ05289.1"/>
    <property type="molecule type" value="Genomic_DNA"/>
</dbReference>